<proteinExistence type="predicted"/>
<keyword evidence="3" id="KW-1185">Reference proteome</keyword>
<dbReference type="RefSeq" id="WP_022607917.1">
    <property type="nucleotide sequence ID" value="NZ_ASSJ01000066.1"/>
</dbReference>
<dbReference type="InParanoid" id="U5DJU9"/>
<accession>U5DJU9</accession>
<comment type="caution">
    <text evidence="2">The sequence shown here is derived from an EMBL/GenBank/DDBJ whole genome shotgun (WGS) entry which is preliminary data.</text>
</comment>
<sequence length="44" mass="5074">MLFDSILARAMVRSHLHRSDREKTDTQNGSYPAAIAETDRVQER</sequence>
<feature type="region of interest" description="Disordered" evidence="1">
    <location>
        <begin position="15"/>
        <end position="44"/>
    </location>
</feature>
<dbReference type="Proteomes" id="UP000016960">
    <property type="component" value="Unassembled WGS sequence"/>
</dbReference>
<dbReference type="EMBL" id="ASSJ01000066">
    <property type="protein sequence ID" value="ERN40854.1"/>
    <property type="molecule type" value="Genomic_DNA"/>
</dbReference>
<protein>
    <submittedName>
        <fullName evidence="2">Uncharacterized protein</fullName>
    </submittedName>
</protein>
<dbReference type="STRING" id="582515.KR51_00025630"/>
<evidence type="ECO:0000256" key="1">
    <source>
        <dbReference type="SAM" id="MobiDB-lite"/>
    </source>
</evidence>
<evidence type="ECO:0000313" key="3">
    <source>
        <dbReference type="Proteomes" id="UP000016960"/>
    </source>
</evidence>
<gene>
    <name evidence="2" type="ORF">KR51_00025630</name>
</gene>
<dbReference type="AlphaFoldDB" id="U5DJU9"/>
<organism evidence="2 3">
    <name type="scientific">Rubidibacter lacunae KORDI 51-2</name>
    <dbReference type="NCBI Taxonomy" id="582515"/>
    <lineage>
        <taxon>Bacteria</taxon>
        <taxon>Bacillati</taxon>
        <taxon>Cyanobacteriota</taxon>
        <taxon>Cyanophyceae</taxon>
        <taxon>Oscillatoriophycideae</taxon>
        <taxon>Chroococcales</taxon>
        <taxon>Aphanothecaceae</taxon>
        <taxon>Rubidibacter</taxon>
    </lineage>
</organism>
<reference evidence="2 3" key="1">
    <citation type="submission" date="2013-05" db="EMBL/GenBank/DDBJ databases">
        <title>Draft genome sequence of Rubidibacter lacunae KORDI 51-2.</title>
        <authorList>
            <person name="Choi D.H."/>
            <person name="Noh J.H."/>
            <person name="Kwon K.-K."/>
            <person name="Lee J.-H."/>
            <person name="Ryu J.-Y."/>
        </authorList>
    </citation>
    <scope>NUCLEOTIDE SEQUENCE [LARGE SCALE GENOMIC DNA]</scope>
    <source>
        <strain evidence="2 3">KORDI 51-2</strain>
    </source>
</reference>
<name>U5DJU9_9CHRO</name>
<evidence type="ECO:0000313" key="2">
    <source>
        <dbReference type="EMBL" id="ERN40854.1"/>
    </source>
</evidence>